<dbReference type="EMBL" id="FN667743">
    <property type="protein sequence ID" value="CBJ93024.1"/>
    <property type="molecule type" value="Genomic_DNA"/>
</dbReference>
<geneLocation type="plasmid" evidence="1 2">
    <name>XNC1_p</name>
</geneLocation>
<organism evidence="1 2">
    <name type="scientific">Xenorhabdus nematophila (strain ATCC 19061 / DSM 3370 / CCUG 14189 / LMG 1036 / NCIMB 9965 / AN6)</name>
    <dbReference type="NCBI Taxonomy" id="406817"/>
    <lineage>
        <taxon>Bacteria</taxon>
        <taxon>Pseudomonadati</taxon>
        <taxon>Pseudomonadota</taxon>
        <taxon>Gammaproteobacteria</taxon>
        <taxon>Enterobacterales</taxon>
        <taxon>Morganellaceae</taxon>
        <taxon>Xenorhabdus</taxon>
    </lineage>
</organism>
<dbReference type="AlphaFoldDB" id="D3VM72"/>
<reference evidence="1 2" key="1">
    <citation type="journal article" date="2011" name="PLoS ONE">
        <title>The entomopathogenic bacterial endosymbionts xenorhabdus and photorhabdus: convergent lifestyles from divergent genomes.</title>
        <authorList>
            <person name="Chaston J.M."/>
            <person name="Suen G."/>
            <person name="Tucker S.L."/>
            <person name="Andersen A.W."/>
            <person name="Bhasin A."/>
            <person name="Bode E."/>
            <person name="Bode H.B."/>
            <person name="Brachmann A.O."/>
            <person name="Cowles C.E."/>
            <person name="Cowles K.N."/>
            <person name="Darby C."/>
            <person name="de Leon L."/>
            <person name="Drace K."/>
            <person name="Du Z."/>
            <person name="Givaudan A."/>
            <person name="Herbert Tran E.E."/>
            <person name="Jewell K.A."/>
            <person name="Knack J.J."/>
            <person name="Krasomil-Osterfeld K.C."/>
            <person name="Kukor R."/>
            <person name="Lanois A."/>
            <person name="Latreille P."/>
            <person name="Leimgruber N.K."/>
            <person name="Lipke C.M."/>
            <person name="Liu R."/>
            <person name="Lu X."/>
            <person name="Martens E.C."/>
            <person name="Marri P.R."/>
            <person name="Medigue C."/>
            <person name="Menard M.L."/>
            <person name="Miller N.M."/>
            <person name="Morales-Soto N."/>
            <person name="Norton S."/>
            <person name="Ogier J.C."/>
            <person name="Orchard S.S."/>
            <person name="Park D."/>
            <person name="Park Y."/>
            <person name="Qurollo B.A."/>
            <person name="Sugar D.R."/>
            <person name="Richards G.R."/>
            <person name="Rouy Z."/>
            <person name="Slominski B."/>
            <person name="Slominski K."/>
            <person name="Snyder H."/>
            <person name="Tjaden B.C."/>
            <person name="van der Hoeven R."/>
            <person name="Welch R.D."/>
            <person name="Wheeler C."/>
            <person name="Xiang B."/>
            <person name="Barbazuk B."/>
            <person name="Gaudriault S."/>
            <person name="Goodner B."/>
            <person name="Slater S.C."/>
            <person name="Forst S."/>
            <person name="Goldman B.S."/>
            <person name="Goodrich-Blair H."/>
        </authorList>
    </citation>
    <scope>NUCLEOTIDE SEQUENCE [LARGE SCALE GENOMIC DNA]</scope>
    <source>
        <strain evidence="2">ATCC 19061 / DSM 3370 / CCUG 14189 / LMG 1036 / NCIMB 9965 / AN6</strain>
    </source>
</reference>
<sequence length="89" mass="10101">MEFVKYPSIYLESYSLNSDSHNPDVNALGKIPNILDKYCKIPNIYEITMEAGKGELDVWWGAIVINLSIRAAYPHVWLALKPKSHPKAI</sequence>
<keyword evidence="2" id="KW-1185">Reference proteome</keyword>
<keyword evidence="1" id="KW-0614">Plasmid</keyword>
<name>D3VM72_XENNA</name>
<evidence type="ECO:0000313" key="2">
    <source>
        <dbReference type="Proteomes" id="UP000008075"/>
    </source>
</evidence>
<dbReference type="HOGENOM" id="CLU_2453941_0_0_6"/>
<dbReference type="KEGG" id="xne:XNC1_p0156"/>
<accession>D3VM72</accession>
<gene>
    <name evidence="1" type="ORF">XNC1_p0156</name>
</gene>
<evidence type="ECO:0000313" key="1">
    <source>
        <dbReference type="EMBL" id="CBJ93024.1"/>
    </source>
</evidence>
<dbReference type="Proteomes" id="UP000008075">
    <property type="component" value="Plasmid XNC1_p"/>
</dbReference>
<proteinExistence type="predicted"/>
<dbReference type="RefSeq" id="WP_013141659.1">
    <property type="nucleotide sequence ID" value="NC_014170.1"/>
</dbReference>
<protein>
    <submittedName>
        <fullName evidence="1">Uncharacterized protein</fullName>
    </submittedName>
</protein>
<dbReference type="GeneID" id="24901755"/>